<dbReference type="GO" id="GO:0015031">
    <property type="term" value="P:protein transport"/>
    <property type="evidence" value="ECO:0007669"/>
    <property type="project" value="UniProtKB-KW"/>
</dbReference>
<sequence length="172" mass="19318">MVFKTTRRDTPAVHAGSMADIAFLLLIFFLVTTTIDQDSGIIMKLPAWEANPPTTPTSEVLSVIVNADNAIMVEGEPAGVGELPRLLEQYVLDPRRTPRQAVVSLVHDRNTDYRHYLEVYDGLLSGYRRLWDAAGHSDYGDNYEALGEAQKQRIRQQFPMVISEAEPSDIRD</sequence>
<evidence type="ECO:0000256" key="1">
    <source>
        <dbReference type="ARBA" id="ARBA00004162"/>
    </source>
</evidence>
<comment type="subcellular location">
    <subcellularLocation>
        <location evidence="1">Cell membrane</location>
        <topology evidence="1">Single-pass membrane protein</topology>
    </subcellularLocation>
    <subcellularLocation>
        <location evidence="7">Cell membrane</location>
        <topology evidence="7">Single-pass type II membrane protein</topology>
    </subcellularLocation>
</comment>
<evidence type="ECO:0000256" key="5">
    <source>
        <dbReference type="ARBA" id="ARBA00022989"/>
    </source>
</evidence>
<dbReference type="EMBL" id="PTJC01000005">
    <property type="protein sequence ID" value="PPK88523.1"/>
    <property type="molecule type" value="Genomic_DNA"/>
</dbReference>
<keyword evidence="7" id="KW-0653">Protein transport</keyword>
<reference evidence="9 10" key="1">
    <citation type="submission" date="2018-02" db="EMBL/GenBank/DDBJ databases">
        <title>Genomic Encyclopedia of Archaeal and Bacterial Type Strains, Phase II (KMG-II): from individual species to whole genera.</title>
        <authorList>
            <person name="Goeker M."/>
        </authorList>
    </citation>
    <scope>NUCLEOTIDE SEQUENCE [LARGE SCALE GENOMIC DNA]</scope>
    <source>
        <strain evidence="9 10">DSM 29526</strain>
    </source>
</reference>
<protein>
    <submittedName>
        <fullName evidence="9">Biopolymer transport protein ExbD</fullName>
    </submittedName>
</protein>
<evidence type="ECO:0000256" key="6">
    <source>
        <dbReference type="ARBA" id="ARBA00023136"/>
    </source>
</evidence>
<evidence type="ECO:0000256" key="8">
    <source>
        <dbReference type="SAM" id="Phobius"/>
    </source>
</evidence>
<keyword evidence="4 7" id="KW-0812">Transmembrane</keyword>
<evidence type="ECO:0000313" key="10">
    <source>
        <dbReference type="Proteomes" id="UP000237662"/>
    </source>
</evidence>
<gene>
    <name evidence="9" type="ORF">CLV84_1491</name>
</gene>
<dbReference type="Proteomes" id="UP000237662">
    <property type="component" value="Unassembled WGS sequence"/>
</dbReference>
<evidence type="ECO:0000256" key="7">
    <source>
        <dbReference type="RuleBase" id="RU003879"/>
    </source>
</evidence>
<evidence type="ECO:0000256" key="2">
    <source>
        <dbReference type="ARBA" id="ARBA00005811"/>
    </source>
</evidence>
<proteinExistence type="inferred from homology"/>
<dbReference type="RefSeq" id="WP_170067605.1">
    <property type="nucleotide sequence ID" value="NZ_PTJC01000005.1"/>
</dbReference>
<name>A0A2S6IAJ7_9BACT</name>
<dbReference type="GO" id="GO:0005886">
    <property type="term" value="C:plasma membrane"/>
    <property type="evidence" value="ECO:0007669"/>
    <property type="project" value="UniProtKB-SubCell"/>
</dbReference>
<dbReference type="AlphaFoldDB" id="A0A2S6IAJ7"/>
<dbReference type="PANTHER" id="PTHR30558">
    <property type="entry name" value="EXBD MEMBRANE COMPONENT OF PMF-DRIVEN MACROMOLECULE IMPORT SYSTEM"/>
    <property type="match status" value="1"/>
</dbReference>
<dbReference type="PANTHER" id="PTHR30558:SF3">
    <property type="entry name" value="BIOPOLYMER TRANSPORT PROTEIN EXBD-RELATED"/>
    <property type="match status" value="1"/>
</dbReference>
<keyword evidence="5 8" id="KW-1133">Transmembrane helix</keyword>
<evidence type="ECO:0000313" key="9">
    <source>
        <dbReference type="EMBL" id="PPK88523.1"/>
    </source>
</evidence>
<comment type="similarity">
    <text evidence="2 7">Belongs to the ExbD/TolR family.</text>
</comment>
<accession>A0A2S6IAJ7</accession>
<comment type="caution">
    <text evidence="9">The sequence shown here is derived from an EMBL/GenBank/DDBJ whole genome shotgun (WGS) entry which is preliminary data.</text>
</comment>
<keyword evidence="7" id="KW-0813">Transport</keyword>
<organism evidence="9 10">
    <name type="scientific">Neolewinella xylanilytica</name>
    <dbReference type="NCBI Taxonomy" id="1514080"/>
    <lineage>
        <taxon>Bacteria</taxon>
        <taxon>Pseudomonadati</taxon>
        <taxon>Bacteroidota</taxon>
        <taxon>Saprospiria</taxon>
        <taxon>Saprospirales</taxon>
        <taxon>Lewinellaceae</taxon>
        <taxon>Neolewinella</taxon>
    </lineage>
</organism>
<dbReference type="GO" id="GO:0022857">
    <property type="term" value="F:transmembrane transporter activity"/>
    <property type="evidence" value="ECO:0007669"/>
    <property type="project" value="InterPro"/>
</dbReference>
<keyword evidence="3" id="KW-1003">Cell membrane</keyword>
<feature type="transmembrane region" description="Helical" evidence="8">
    <location>
        <begin position="12"/>
        <end position="31"/>
    </location>
</feature>
<keyword evidence="10" id="KW-1185">Reference proteome</keyword>
<dbReference type="InterPro" id="IPR003400">
    <property type="entry name" value="ExbD"/>
</dbReference>
<evidence type="ECO:0000256" key="3">
    <source>
        <dbReference type="ARBA" id="ARBA00022475"/>
    </source>
</evidence>
<keyword evidence="6 8" id="KW-0472">Membrane</keyword>
<evidence type="ECO:0000256" key="4">
    <source>
        <dbReference type="ARBA" id="ARBA00022692"/>
    </source>
</evidence>
<dbReference type="Pfam" id="PF02472">
    <property type="entry name" value="ExbD"/>
    <property type="match status" value="1"/>
</dbReference>